<dbReference type="EC" id="4.6.1.24" evidence="2"/>
<dbReference type="PANTHER" id="PTHR42104:SF1">
    <property type="entry name" value="EXTRACELLULAR GUANYL-SPECIFIC RIBONUCLEASE RNTA (AFU_ORTHOLOGUE AFUA_4G03230)"/>
    <property type="match status" value="1"/>
</dbReference>
<evidence type="ECO:0000256" key="4">
    <source>
        <dbReference type="ARBA" id="ARBA00022759"/>
    </source>
</evidence>
<comment type="similarity">
    <text evidence="1">Belongs to the ribonuclease N1/T1 family.</text>
</comment>
<keyword evidence="3" id="KW-0540">Nuclease</keyword>
<dbReference type="CDD" id="cd00606">
    <property type="entry name" value="fungal_RNase"/>
    <property type="match status" value="1"/>
</dbReference>
<keyword evidence="11" id="KW-1185">Reference proteome</keyword>
<dbReference type="SUPFAM" id="SSF53933">
    <property type="entry name" value="Microbial ribonucleases"/>
    <property type="match status" value="1"/>
</dbReference>
<evidence type="ECO:0000256" key="5">
    <source>
        <dbReference type="ARBA" id="ARBA00022801"/>
    </source>
</evidence>
<name>A0A9P4JJP7_9PLEO</name>
<sequence length="143" mass="14754">MQFIPLILLSLLSLTSALPTGISPSSLLPENLSLIPRACATTCGSNCYTSAQISSALSAGCNYVTQGSTAGSSTYPHVYNNYEGFGFSVSGPYYEFPILRSGVYSGGSPGADRIIFNKSCKIAGEITHTGASGNNFVGCTGTS</sequence>
<evidence type="ECO:0000256" key="7">
    <source>
        <dbReference type="ARBA" id="ARBA00023239"/>
    </source>
</evidence>
<evidence type="ECO:0000313" key="11">
    <source>
        <dbReference type="Proteomes" id="UP000799536"/>
    </source>
</evidence>
<evidence type="ECO:0000313" key="10">
    <source>
        <dbReference type="EMBL" id="KAF2200355.1"/>
    </source>
</evidence>
<evidence type="ECO:0000256" key="3">
    <source>
        <dbReference type="ARBA" id="ARBA00022722"/>
    </source>
</evidence>
<dbReference type="GO" id="GO:0003723">
    <property type="term" value="F:RNA binding"/>
    <property type="evidence" value="ECO:0007669"/>
    <property type="project" value="InterPro"/>
</dbReference>
<proteinExistence type="inferred from homology"/>
<keyword evidence="7" id="KW-0456">Lyase</keyword>
<keyword evidence="9" id="KW-0732">Signal</keyword>
<dbReference type="Pfam" id="PF00545">
    <property type="entry name" value="Ribonuclease"/>
    <property type="match status" value="1"/>
</dbReference>
<keyword evidence="5" id="KW-0378">Hydrolase</keyword>
<comment type="catalytic activity">
    <reaction evidence="8">
        <text>[RNA] containing guanosine + H2O = an [RNA fragment]-3'-guanosine-3'-phosphate + a 5'-hydroxy-ribonucleotide-3'-[RNA fragment].</text>
        <dbReference type="EC" id="4.6.1.24"/>
    </reaction>
</comment>
<dbReference type="Proteomes" id="UP000799536">
    <property type="component" value="Unassembled WGS sequence"/>
</dbReference>
<accession>A0A9P4JJP7</accession>
<dbReference type="AlphaFoldDB" id="A0A9P4JJP7"/>
<dbReference type="InterPro" id="IPR000026">
    <property type="entry name" value="N1-like"/>
</dbReference>
<organism evidence="10 11">
    <name type="scientific">Delitschia confertaspora ATCC 74209</name>
    <dbReference type="NCBI Taxonomy" id="1513339"/>
    <lineage>
        <taxon>Eukaryota</taxon>
        <taxon>Fungi</taxon>
        <taxon>Dikarya</taxon>
        <taxon>Ascomycota</taxon>
        <taxon>Pezizomycotina</taxon>
        <taxon>Dothideomycetes</taxon>
        <taxon>Pleosporomycetidae</taxon>
        <taxon>Pleosporales</taxon>
        <taxon>Delitschiaceae</taxon>
        <taxon>Delitschia</taxon>
    </lineage>
</organism>
<evidence type="ECO:0000256" key="6">
    <source>
        <dbReference type="ARBA" id="ARBA00023157"/>
    </source>
</evidence>
<evidence type="ECO:0000256" key="1">
    <source>
        <dbReference type="ARBA" id="ARBA00009006"/>
    </source>
</evidence>
<keyword evidence="4" id="KW-0255">Endonuclease</keyword>
<dbReference type="OrthoDB" id="5425539at2759"/>
<dbReference type="Gene3D" id="3.10.450.30">
    <property type="entry name" value="Microbial ribonucleases"/>
    <property type="match status" value="1"/>
</dbReference>
<reference evidence="10" key="1">
    <citation type="journal article" date="2020" name="Stud. Mycol.">
        <title>101 Dothideomycetes genomes: a test case for predicting lifestyles and emergence of pathogens.</title>
        <authorList>
            <person name="Haridas S."/>
            <person name="Albert R."/>
            <person name="Binder M."/>
            <person name="Bloem J."/>
            <person name="Labutti K."/>
            <person name="Salamov A."/>
            <person name="Andreopoulos B."/>
            <person name="Baker S."/>
            <person name="Barry K."/>
            <person name="Bills G."/>
            <person name="Bluhm B."/>
            <person name="Cannon C."/>
            <person name="Castanera R."/>
            <person name="Culley D."/>
            <person name="Daum C."/>
            <person name="Ezra D."/>
            <person name="Gonzalez J."/>
            <person name="Henrissat B."/>
            <person name="Kuo A."/>
            <person name="Liang C."/>
            <person name="Lipzen A."/>
            <person name="Lutzoni F."/>
            <person name="Magnuson J."/>
            <person name="Mondo S."/>
            <person name="Nolan M."/>
            <person name="Ohm R."/>
            <person name="Pangilinan J."/>
            <person name="Park H.-J."/>
            <person name="Ramirez L."/>
            <person name="Alfaro M."/>
            <person name="Sun H."/>
            <person name="Tritt A."/>
            <person name="Yoshinaga Y."/>
            <person name="Zwiers L.-H."/>
            <person name="Turgeon B."/>
            <person name="Goodwin S."/>
            <person name="Spatafora J."/>
            <person name="Crous P."/>
            <person name="Grigoriev I."/>
        </authorList>
    </citation>
    <scope>NUCLEOTIDE SEQUENCE</scope>
    <source>
        <strain evidence="10">ATCC 74209</strain>
    </source>
</reference>
<evidence type="ECO:0000256" key="2">
    <source>
        <dbReference type="ARBA" id="ARBA00012549"/>
    </source>
</evidence>
<dbReference type="PANTHER" id="PTHR42104">
    <property type="entry name" value="EXTRACELLULAR GUANYL-SPECIFIC RIBONUCLEASE RNTA (AFU_ORTHOLOGUE AFUA_4G03230)"/>
    <property type="match status" value="1"/>
</dbReference>
<dbReference type="EMBL" id="ML994026">
    <property type="protein sequence ID" value="KAF2200355.1"/>
    <property type="molecule type" value="Genomic_DNA"/>
</dbReference>
<feature type="chain" id="PRO_5040135882" description="ribonuclease T1" evidence="9">
    <location>
        <begin position="18"/>
        <end position="143"/>
    </location>
</feature>
<dbReference type="GO" id="GO:0016787">
    <property type="term" value="F:hydrolase activity"/>
    <property type="evidence" value="ECO:0007669"/>
    <property type="project" value="UniProtKB-KW"/>
</dbReference>
<feature type="signal peptide" evidence="9">
    <location>
        <begin position="1"/>
        <end position="17"/>
    </location>
</feature>
<evidence type="ECO:0000256" key="9">
    <source>
        <dbReference type="SAM" id="SignalP"/>
    </source>
</evidence>
<evidence type="ECO:0000256" key="8">
    <source>
        <dbReference type="ARBA" id="ARBA00034015"/>
    </source>
</evidence>
<dbReference type="GO" id="GO:0046589">
    <property type="term" value="F:ribonuclease T1 activity"/>
    <property type="evidence" value="ECO:0007669"/>
    <property type="project" value="UniProtKB-EC"/>
</dbReference>
<dbReference type="InterPro" id="IPR016191">
    <property type="entry name" value="Ribonuclease/ribotoxin"/>
</dbReference>
<protein>
    <recommendedName>
        <fullName evidence="2">ribonuclease T1</fullName>
        <ecNumber evidence="2">4.6.1.24</ecNumber>
    </recommendedName>
</protein>
<comment type="caution">
    <text evidence="10">The sequence shown here is derived from an EMBL/GenBank/DDBJ whole genome shotgun (WGS) entry which is preliminary data.</text>
</comment>
<keyword evidence="6" id="KW-1015">Disulfide bond</keyword>
<gene>
    <name evidence="10" type="ORF">GQ43DRAFT_374024</name>
</gene>